<sequence length="447" mass="46460">MLKISDDLSSLMKAGLSRSVTSLLIKVATAGLTYLALIVLSQTLAPLEYGHYAIGLSAATLLAVLAGLGQQSAILRLWPELSQTGAGGSAHAVLRAGATLSLIGALVLGALLASGALVFSGASGSGITGVGYLLAAAVLVLPLTLSDYFSSALRAQDSVWVALAPRDLAWRAALPAVFLALFMIGAPVGGTAALLICAALLVICLAVQVAWAKRRGYALAFARRSALKPYIETHGLRSRWFLLAAAVDAISLNADTLLVGWLADEASAALYFNAFRTAGLMTLFSYSATLVVAPMLSRHYHARDLRKTQATAVLSAALGFGFSLVCLMTFVLFGGPILSLFGPEYVDGLPILIILSIGFLVDASTGSVRTTMLVAGREQLYVGIMTAAVLGCVLLQVLLIPSLGVWGAAIASSAARIASQIVLGIACARWTGVDTTIFGIFKLRSMM</sequence>
<evidence type="ECO:0000256" key="1">
    <source>
        <dbReference type="ARBA" id="ARBA00004141"/>
    </source>
</evidence>
<feature type="transmembrane region" description="Helical" evidence="5">
    <location>
        <begin position="20"/>
        <end position="40"/>
    </location>
</feature>
<dbReference type="Pfam" id="PF01943">
    <property type="entry name" value="Polysacc_synt"/>
    <property type="match status" value="1"/>
</dbReference>
<dbReference type="InterPro" id="IPR002797">
    <property type="entry name" value="Polysacc_synth"/>
</dbReference>
<evidence type="ECO:0000256" key="4">
    <source>
        <dbReference type="ARBA" id="ARBA00023136"/>
    </source>
</evidence>
<feature type="transmembrane region" description="Helical" evidence="5">
    <location>
        <begin position="52"/>
        <end position="75"/>
    </location>
</feature>
<reference evidence="6" key="2">
    <citation type="submission" date="2020-09" db="EMBL/GenBank/DDBJ databases">
        <authorList>
            <person name="Sun Q."/>
            <person name="Kim S."/>
        </authorList>
    </citation>
    <scope>NUCLEOTIDE SEQUENCE</scope>
    <source>
        <strain evidence="6">KCTC 32437</strain>
    </source>
</reference>
<proteinExistence type="predicted"/>
<dbReference type="PANTHER" id="PTHR43424">
    <property type="entry name" value="LOCUS PUTATIVE PROTEIN 1-RELATED"/>
    <property type="match status" value="1"/>
</dbReference>
<comment type="subcellular location">
    <subcellularLocation>
        <location evidence="1">Membrane</location>
        <topology evidence="1">Multi-pass membrane protein</topology>
    </subcellularLocation>
</comment>
<dbReference type="GO" id="GO:0016020">
    <property type="term" value="C:membrane"/>
    <property type="evidence" value="ECO:0007669"/>
    <property type="project" value="UniProtKB-SubCell"/>
</dbReference>
<feature type="transmembrane region" description="Helical" evidence="5">
    <location>
        <begin position="348"/>
        <end position="368"/>
    </location>
</feature>
<name>A0A918S5I6_9HYPH</name>
<evidence type="ECO:0000256" key="3">
    <source>
        <dbReference type="ARBA" id="ARBA00022989"/>
    </source>
</evidence>
<accession>A0A918S5I6</accession>
<reference evidence="6" key="1">
    <citation type="journal article" date="2014" name="Int. J. Syst. Evol. Microbiol.">
        <title>Complete genome sequence of Corynebacterium casei LMG S-19264T (=DSM 44701T), isolated from a smear-ripened cheese.</title>
        <authorList>
            <consortium name="US DOE Joint Genome Institute (JGI-PGF)"/>
            <person name="Walter F."/>
            <person name="Albersmeier A."/>
            <person name="Kalinowski J."/>
            <person name="Ruckert C."/>
        </authorList>
    </citation>
    <scope>NUCLEOTIDE SEQUENCE</scope>
    <source>
        <strain evidence="6">KCTC 32437</strain>
    </source>
</reference>
<dbReference type="EMBL" id="BMZE01000002">
    <property type="protein sequence ID" value="GHA24225.1"/>
    <property type="molecule type" value="Genomic_DNA"/>
</dbReference>
<feature type="transmembrane region" description="Helical" evidence="5">
    <location>
        <begin position="130"/>
        <end position="148"/>
    </location>
</feature>
<feature type="transmembrane region" description="Helical" evidence="5">
    <location>
        <begin position="96"/>
        <end position="118"/>
    </location>
</feature>
<organism evidence="6 7">
    <name type="scientific">Devosia pacifica</name>
    <dbReference type="NCBI Taxonomy" id="1335967"/>
    <lineage>
        <taxon>Bacteria</taxon>
        <taxon>Pseudomonadati</taxon>
        <taxon>Pseudomonadota</taxon>
        <taxon>Alphaproteobacteria</taxon>
        <taxon>Hyphomicrobiales</taxon>
        <taxon>Devosiaceae</taxon>
        <taxon>Devosia</taxon>
    </lineage>
</organism>
<dbReference type="AlphaFoldDB" id="A0A918S5I6"/>
<evidence type="ECO:0000313" key="6">
    <source>
        <dbReference type="EMBL" id="GHA24225.1"/>
    </source>
</evidence>
<evidence type="ECO:0000313" key="7">
    <source>
        <dbReference type="Proteomes" id="UP000646579"/>
    </source>
</evidence>
<feature type="transmembrane region" description="Helical" evidence="5">
    <location>
        <begin position="192"/>
        <end position="211"/>
    </location>
</feature>
<keyword evidence="4 5" id="KW-0472">Membrane</keyword>
<feature type="transmembrane region" description="Helical" evidence="5">
    <location>
        <begin position="275"/>
        <end position="296"/>
    </location>
</feature>
<protein>
    <submittedName>
        <fullName evidence="6">Polysaccharide export related protein</fullName>
    </submittedName>
</protein>
<evidence type="ECO:0000256" key="2">
    <source>
        <dbReference type="ARBA" id="ARBA00022692"/>
    </source>
</evidence>
<feature type="transmembrane region" description="Helical" evidence="5">
    <location>
        <begin position="380"/>
        <end position="401"/>
    </location>
</feature>
<dbReference type="RefSeq" id="WP_189425529.1">
    <property type="nucleotide sequence ID" value="NZ_BMZE01000002.1"/>
</dbReference>
<keyword evidence="3 5" id="KW-1133">Transmembrane helix</keyword>
<dbReference type="Proteomes" id="UP000646579">
    <property type="component" value="Unassembled WGS sequence"/>
</dbReference>
<keyword evidence="7" id="KW-1185">Reference proteome</keyword>
<dbReference type="InterPro" id="IPR052556">
    <property type="entry name" value="PolySynth_Transporter"/>
</dbReference>
<feature type="transmembrane region" description="Helical" evidence="5">
    <location>
        <begin position="317"/>
        <end position="342"/>
    </location>
</feature>
<comment type="caution">
    <text evidence="6">The sequence shown here is derived from an EMBL/GenBank/DDBJ whole genome shotgun (WGS) entry which is preliminary data.</text>
</comment>
<feature type="transmembrane region" description="Helical" evidence="5">
    <location>
        <begin position="168"/>
        <end position="186"/>
    </location>
</feature>
<feature type="transmembrane region" description="Helical" evidence="5">
    <location>
        <begin position="240"/>
        <end position="263"/>
    </location>
</feature>
<evidence type="ECO:0000256" key="5">
    <source>
        <dbReference type="SAM" id="Phobius"/>
    </source>
</evidence>
<dbReference type="PANTHER" id="PTHR43424:SF1">
    <property type="entry name" value="LOCUS PUTATIVE PROTEIN 1-RELATED"/>
    <property type="match status" value="1"/>
</dbReference>
<gene>
    <name evidence="6" type="ORF">GCM10007989_19860</name>
</gene>
<keyword evidence="2 5" id="KW-0812">Transmembrane</keyword>